<organism evidence="1 2">
    <name type="scientific">Cichorium intybus</name>
    <name type="common">Chicory</name>
    <dbReference type="NCBI Taxonomy" id="13427"/>
    <lineage>
        <taxon>Eukaryota</taxon>
        <taxon>Viridiplantae</taxon>
        <taxon>Streptophyta</taxon>
        <taxon>Embryophyta</taxon>
        <taxon>Tracheophyta</taxon>
        <taxon>Spermatophyta</taxon>
        <taxon>Magnoliopsida</taxon>
        <taxon>eudicotyledons</taxon>
        <taxon>Gunneridae</taxon>
        <taxon>Pentapetalae</taxon>
        <taxon>asterids</taxon>
        <taxon>campanulids</taxon>
        <taxon>Asterales</taxon>
        <taxon>Asteraceae</taxon>
        <taxon>Cichorioideae</taxon>
        <taxon>Cichorieae</taxon>
        <taxon>Cichoriinae</taxon>
        <taxon>Cichorium</taxon>
    </lineage>
</organism>
<accession>A0ACB9AND4</accession>
<evidence type="ECO:0000313" key="2">
    <source>
        <dbReference type="Proteomes" id="UP001055811"/>
    </source>
</evidence>
<gene>
    <name evidence="1" type="ORF">L2E82_41581</name>
</gene>
<keyword evidence="2" id="KW-1185">Reference proteome</keyword>
<dbReference type="EMBL" id="CM042015">
    <property type="protein sequence ID" value="KAI3711471.1"/>
    <property type="molecule type" value="Genomic_DNA"/>
</dbReference>
<protein>
    <submittedName>
        <fullName evidence="1">Uncharacterized protein</fullName>
    </submittedName>
</protein>
<reference evidence="1 2" key="2">
    <citation type="journal article" date="2022" name="Mol. Ecol. Resour.">
        <title>The genomes of chicory, endive, great burdock and yacon provide insights into Asteraceae paleo-polyploidization history and plant inulin production.</title>
        <authorList>
            <person name="Fan W."/>
            <person name="Wang S."/>
            <person name="Wang H."/>
            <person name="Wang A."/>
            <person name="Jiang F."/>
            <person name="Liu H."/>
            <person name="Zhao H."/>
            <person name="Xu D."/>
            <person name="Zhang Y."/>
        </authorList>
    </citation>
    <scope>NUCLEOTIDE SEQUENCE [LARGE SCALE GENOMIC DNA]</scope>
    <source>
        <strain evidence="2">cv. Punajuju</strain>
        <tissue evidence="1">Leaves</tissue>
    </source>
</reference>
<proteinExistence type="predicted"/>
<comment type="caution">
    <text evidence="1">The sequence shown here is derived from an EMBL/GenBank/DDBJ whole genome shotgun (WGS) entry which is preliminary data.</text>
</comment>
<dbReference type="Proteomes" id="UP001055811">
    <property type="component" value="Linkage Group LG07"/>
</dbReference>
<sequence length="145" mass="16585">MYNFRPYNCPHAGSECSMVGDIPYLRDDIKVEMHPGSCTFNHRYVKTDPHEVENATWMLTVITVLYSQVNLECFRISERNMALFYSGGDGEELKLIWKEPPNSDASNVTSVVNSLSLPVSFVCNVVEIMSKRRIETFSLCLCEEF</sequence>
<name>A0ACB9AND4_CICIN</name>
<reference evidence="2" key="1">
    <citation type="journal article" date="2022" name="Mol. Ecol. Resour.">
        <title>The genomes of chicory, endive, great burdock and yacon provide insights into Asteraceae palaeo-polyploidization history and plant inulin production.</title>
        <authorList>
            <person name="Fan W."/>
            <person name="Wang S."/>
            <person name="Wang H."/>
            <person name="Wang A."/>
            <person name="Jiang F."/>
            <person name="Liu H."/>
            <person name="Zhao H."/>
            <person name="Xu D."/>
            <person name="Zhang Y."/>
        </authorList>
    </citation>
    <scope>NUCLEOTIDE SEQUENCE [LARGE SCALE GENOMIC DNA]</scope>
    <source>
        <strain evidence="2">cv. Punajuju</strain>
    </source>
</reference>
<evidence type="ECO:0000313" key="1">
    <source>
        <dbReference type="EMBL" id="KAI3711471.1"/>
    </source>
</evidence>